<dbReference type="InterPro" id="IPR000653">
    <property type="entry name" value="DegT/StrS_aminotransferase"/>
</dbReference>
<dbReference type="RefSeq" id="WP_263372613.1">
    <property type="nucleotide sequence ID" value="NZ_JAGSYD010000006.1"/>
</dbReference>
<dbReference type="CDD" id="cd00616">
    <property type="entry name" value="AHBA_syn"/>
    <property type="match status" value="1"/>
</dbReference>
<keyword evidence="1 3" id="KW-0663">Pyridoxal phosphate</keyword>
<gene>
    <name evidence="4" type="ORF">ACFQBQ_04355</name>
</gene>
<dbReference type="Gene3D" id="3.90.1150.10">
    <property type="entry name" value="Aspartate Aminotransferase, domain 1"/>
    <property type="match status" value="1"/>
</dbReference>
<dbReference type="PANTHER" id="PTHR30244">
    <property type="entry name" value="TRANSAMINASE"/>
    <property type="match status" value="1"/>
</dbReference>
<keyword evidence="4" id="KW-0032">Aminotransferase</keyword>
<accession>A0ABW1Z775</accession>
<protein>
    <submittedName>
        <fullName evidence="4">DegT/DnrJ/EryC1/StrS family aminotransferase</fullName>
    </submittedName>
</protein>
<dbReference type="InterPro" id="IPR015421">
    <property type="entry name" value="PyrdxlP-dep_Trfase_major"/>
</dbReference>
<dbReference type="EMBL" id="JBHSWI010000001">
    <property type="protein sequence ID" value="MFC6644835.1"/>
    <property type="molecule type" value="Genomic_DNA"/>
</dbReference>
<sequence>MSDSALSPVPLLDFSREYQAHREELLAALIEVADTQRFILGPAVQQFEASAAASLEVEHAVGCASGTDALWLALAALEVGGEEGVAERGQQAVVTTPFSFFATVSSILRAGGVPVLADIDPLTFNLSATATAEAIERHHTASGAQVAAIMPVHLYGQCADMDAFTTLATQHGAVIVEDAAQAFGAKWNGVQAGSLGDAAAFSFYPTKNLAAMGDAGMVTTHDAATAERATMLRAHGMRKRYFHDEVGWNSRIDSLQAAALSVRLRYVEAGNARRREIAALYAEAFTAAGLVSDSVTTGIVLPYTDPRAEHVFHQYVIRAPRRDDLRAHLASLQIGSEVYYPLPLHLQESLASLGYKRGDFPHSEKAAEEVLALPIYPELRDDEVATVVEGIRRFYA</sequence>
<dbReference type="Gene3D" id="3.40.640.10">
    <property type="entry name" value="Type I PLP-dependent aspartate aminotransferase-like (Major domain)"/>
    <property type="match status" value="1"/>
</dbReference>
<dbReference type="PANTHER" id="PTHR30244:SF36">
    <property type="entry name" value="3-OXO-GLUCOSE-6-PHOSPHATE:GLUTAMATE AMINOTRANSFERASE"/>
    <property type="match status" value="1"/>
</dbReference>
<dbReference type="PIRSF" id="PIRSF000390">
    <property type="entry name" value="PLP_StrS"/>
    <property type="match status" value="1"/>
</dbReference>
<keyword evidence="5" id="KW-1185">Reference proteome</keyword>
<name>A0ABW1Z775_9BACT</name>
<evidence type="ECO:0000256" key="2">
    <source>
        <dbReference type="ARBA" id="ARBA00037999"/>
    </source>
</evidence>
<dbReference type="SUPFAM" id="SSF53383">
    <property type="entry name" value="PLP-dependent transferases"/>
    <property type="match status" value="1"/>
</dbReference>
<dbReference type="InterPro" id="IPR015424">
    <property type="entry name" value="PyrdxlP-dep_Trfase"/>
</dbReference>
<organism evidence="4 5">
    <name type="scientific">Granulicella cerasi</name>
    <dbReference type="NCBI Taxonomy" id="741063"/>
    <lineage>
        <taxon>Bacteria</taxon>
        <taxon>Pseudomonadati</taxon>
        <taxon>Acidobacteriota</taxon>
        <taxon>Terriglobia</taxon>
        <taxon>Terriglobales</taxon>
        <taxon>Acidobacteriaceae</taxon>
        <taxon>Granulicella</taxon>
    </lineage>
</organism>
<dbReference type="Pfam" id="PF01041">
    <property type="entry name" value="DegT_DnrJ_EryC1"/>
    <property type="match status" value="1"/>
</dbReference>
<proteinExistence type="inferred from homology"/>
<evidence type="ECO:0000313" key="5">
    <source>
        <dbReference type="Proteomes" id="UP001596391"/>
    </source>
</evidence>
<dbReference type="InterPro" id="IPR015422">
    <property type="entry name" value="PyrdxlP-dep_Trfase_small"/>
</dbReference>
<comment type="caution">
    <text evidence="4">The sequence shown here is derived from an EMBL/GenBank/DDBJ whole genome shotgun (WGS) entry which is preliminary data.</text>
</comment>
<dbReference type="Proteomes" id="UP001596391">
    <property type="component" value="Unassembled WGS sequence"/>
</dbReference>
<dbReference type="GO" id="GO:0008483">
    <property type="term" value="F:transaminase activity"/>
    <property type="evidence" value="ECO:0007669"/>
    <property type="project" value="UniProtKB-KW"/>
</dbReference>
<keyword evidence="4" id="KW-0808">Transferase</keyword>
<comment type="similarity">
    <text evidence="2 3">Belongs to the DegT/DnrJ/EryC1 family.</text>
</comment>
<reference evidence="5" key="1">
    <citation type="journal article" date="2019" name="Int. J. Syst. Evol. Microbiol.">
        <title>The Global Catalogue of Microorganisms (GCM) 10K type strain sequencing project: providing services to taxonomists for standard genome sequencing and annotation.</title>
        <authorList>
            <consortium name="The Broad Institute Genomics Platform"/>
            <consortium name="The Broad Institute Genome Sequencing Center for Infectious Disease"/>
            <person name="Wu L."/>
            <person name="Ma J."/>
        </authorList>
    </citation>
    <scope>NUCLEOTIDE SEQUENCE [LARGE SCALE GENOMIC DNA]</scope>
    <source>
        <strain evidence="5">CGMCC 1.16026</strain>
    </source>
</reference>
<evidence type="ECO:0000256" key="1">
    <source>
        <dbReference type="ARBA" id="ARBA00022898"/>
    </source>
</evidence>
<evidence type="ECO:0000313" key="4">
    <source>
        <dbReference type="EMBL" id="MFC6644835.1"/>
    </source>
</evidence>
<evidence type="ECO:0000256" key="3">
    <source>
        <dbReference type="RuleBase" id="RU004508"/>
    </source>
</evidence>